<sequence>MFKDHSALLTPSRENFAYAYQAIRLERRYIKEISCIMDSYASRAPAIFAIESLMLEHEIGSRIEAKCTPELYRAVASAMSNAVPTEFLSTPQRVVERRKHGIPVNWSFRKEYPHIAAKSYPRLP</sequence>
<evidence type="ECO:0000313" key="1">
    <source>
        <dbReference type="EMBL" id="MXN47195.1"/>
    </source>
</evidence>
<comment type="caution">
    <text evidence="1">The sequence shown here is derived from an EMBL/GenBank/DDBJ whole genome shotgun (WGS) entry which is preliminary data.</text>
</comment>
<evidence type="ECO:0000313" key="2">
    <source>
        <dbReference type="Proteomes" id="UP000435802"/>
    </source>
</evidence>
<name>A0A6N8SDR0_9HYPH</name>
<accession>A0A6N8SDR0</accession>
<keyword evidence="2" id="KW-1185">Reference proteome</keyword>
<dbReference type="Proteomes" id="UP000435802">
    <property type="component" value="Unassembled WGS sequence"/>
</dbReference>
<protein>
    <submittedName>
        <fullName evidence="1">Uncharacterized protein</fullName>
    </submittedName>
</protein>
<reference evidence="1 2" key="1">
    <citation type="submission" date="2019-12" db="EMBL/GenBank/DDBJ databases">
        <title>Shinella kummerowiae sp. nov., a symbiotic bacterium isolated from root nodules of the herbal legume Kummerowia stipulacea.</title>
        <authorList>
            <person name="Gao J."/>
        </authorList>
    </citation>
    <scope>NUCLEOTIDE SEQUENCE [LARGE SCALE GENOMIC DNA]</scope>
    <source>
        <strain evidence="1 2">CCBAU 25048</strain>
    </source>
</reference>
<dbReference type="AlphaFoldDB" id="A0A6N8SDR0"/>
<gene>
    <name evidence="1" type="ORF">GR138_18520</name>
</gene>
<dbReference type="RefSeq" id="WP_160860731.1">
    <property type="nucleotide sequence ID" value="NZ_WUMK01000007.1"/>
</dbReference>
<proteinExistence type="predicted"/>
<dbReference type="EMBL" id="WUMK01000007">
    <property type="protein sequence ID" value="MXN47195.1"/>
    <property type="molecule type" value="Genomic_DNA"/>
</dbReference>
<organism evidence="1 2">
    <name type="scientific">Shinella kummerowiae</name>
    <dbReference type="NCBI Taxonomy" id="417745"/>
    <lineage>
        <taxon>Bacteria</taxon>
        <taxon>Pseudomonadati</taxon>
        <taxon>Pseudomonadota</taxon>
        <taxon>Alphaproteobacteria</taxon>
        <taxon>Hyphomicrobiales</taxon>
        <taxon>Rhizobiaceae</taxon>
        <taxon>Shinella</taxon>
    </lineage>
</organism>